<evidence type="ECO:0000259" key="8">
    <source>
        <dbReference type="Pfam" id="PF03958"/>
    </source>
</evidence>
<comment type="caution">
    <text evidence="9">The sequence shown here is derived from an EMBL/GenBank/DDBJ whole genome shotgun (WGS) entry which is preliminary data.</text>
</comment>
<dbReference type="InterPro" id="IPR051808">
    <property type="entry name" value="Type_IV_pilus_biogenesis"/>
</dbReference>
<feature type="domain" description="Type II/III secretion system secretin-like" evidence="7">
    <location>
        <begin position="257"/>
        <end position="414"/>
    </location>
</feature>
<dbReference type="RefSeq" id="WP_136991148.1">
    <property type="nucleotide sequence ID" value="NZ_SZPQ01000023.1"/>
</dbReference>
<dbReference type="PRINTS" id="PR00811">
    <property type="entry name" value="BCTERIALGSPD"/>
</dbReference>
<evidence type="ECO:0000313" key="10">
    <source>
        <dbReference type="Proteomes" id="UP000305202"/>
    </source>
</evidence>
<dbReference type="InterPro" id="IPR004845">
    <property type="entry name" value="T2SS_GspD_CS"/>
</dbReference>
<evidence type="ECO:0000256" key="4">
    <source>
        <dbReference type="RuleBase" id="RU004003"/>
    </source>
</evidence>
<keyword evidence="10" id="KW-1185">Reference proteome</keyword>
<name>A0ABY2SJD9_9HYPH</name>
<comment type="subcellular location">
    <subcellularLocation>
        <location evidence="5">Cell outer membrane</location>
    </subcellularLocation>
    <subcellularLocation>
        <location evidence="1">Membrane</location>
    </subcellularLocation>
</comment>
<dbReference type="PANTHER" id="PTHR30604">
    <property type="entry name" value="PROTEIN TRANSPORT PROTEIN HOFQ"/>
    <property type="match status" value="1"/>
</dbReference>
<dbReference type="InterPro" id="IPR038591">
    <property type="entry name" value="NolW-like_sf"/>
</dbReference>
<keyword evidence="3" id="KW-0472">Membrane</keyword>
<dbReference type="InterPro" id="IPR004846">
    <property type="entry name" value="T2SS/T3SS_dom"/>
</dbReference>
<feature type="domain" description="NolW-like" evidence="8">
    <location>
        <begin position="127"/>
        <end position="191"/>
    </location>
</feature>
<keyword evidence="5" id="KW-0813">Transport</keyword>
<dbReference type="InterPro" id="IPR001775">
    <property type="entry name" value="GspD/PilQ"/>
</dbReference>
<dbReference type="PRINTS" id="PR01032">
    <property type="entry name" value="PHAGEIV"/>
</dbReference>
<gene>
    <name evidence="9" type="ORF">FCN80_15885</name>
</gene>
<protein>
    <submittedName>
        <fullName evidence="9">Type IV pilus secretin PilQ</fullName>
    </submittedName>
</protein>
<feature type="chain" id="PRO_5046957448" evidence="6">
    <location>
        <begin position="21"/>
        <end position="418"/>
    </location>
</feature>
<accession>A0ABY2SJD9</accession>
<evidence type="ECO:0000256" key="1">
    <source>
        <dbReference type="ARBA" id="ARBA00004370"/>
    </source>
</evidence>
<evidence type="ECO:0000313" key="9">
    <source>
        <dbReference type="EMBL" id="TKI05007.1"/>
    </source>
</evidence>
<reference evidence="9 10" key="1">
    <citation type="submission" date="2019-04" db="EMBL/GenBank/DDBJ databases">
        <authorList>
            <person name="Li M."/>
            <person name="Gao C."/>
        </authorList>
    </citation>
    <scope>NUCLEOTIDE SEQUENCE [LARGE SCALE GENOMIC DNA]</scope>
    <source>
        <strain evidence="9 10">BGMRC 2031</strain>
    </source>
</reference>
<dbReference type="PROSITE" id="PS00875">
    <property type="entry name" value="T2SP_D"/>
    <property type="match status" value="1"/>
</dbReference>
<sequence>MKGCPLIWAFLLTVLLVARAEARPSAKDRPVTLVFDNAPVRQVLRALAEHQNLNLVVAPGIQGNISIHLHAVPWREAVDLIVRSGRLHLERQGNVLLVFPDDPQSLGQKKREEAERRRENGLPLRNRLVTLQHADAGEIAKNIGASRKSLMSSRGSLVLDKRTNSLVLRDTEPALAALTDWINVWDVPLEQVMITAHIVTISRENLRHIGVEWQSALEAQQRSTALAVNLPLGDHYARAGFRLARLSGRLLELELTALEQENKVDILASPRLYTAHQRTASIKQGTQLPYPVADGKRKSTAVRFKEAVLSMEVTPKILRNGRVTLDLRLSQNAPGAIIKQGGNEGVSINMEEIKTQVTIADGETIVLGGIFQRQKLGTRDKVPLLGDIPLMGRLFQRQHEQAKQRELVIFITPTRITG</sequence>
<dbReference type="PANTHER" id="PTHR30604:SF1">
    <property type="entry name" value="DNA UTILIZATION PROTEIN HOFQ"/>
    <property type="match status" value="1"/>
</dbReference>
<dbReference type="Pfam" id="PF00263">
    <property type="entry name" value="Secretin"/>
    <property type="match status" value="1"/>
</dbReference>
<evidence type="ECO:0000259" key="7">
    <source>
        <dbReference type="Pfam" id="PF00263"/>
    </source>
</evidence>
<evidence type="ECO:0000256" key="5">
    <source>
        <dbReference type="RuleBase" id="RU004004"/>
    </source>
</evidence>
<feature type="signal peptide" evidence="6">
    <location>
        <begin position="1"/>
        <end position="20"/>
    </location>
</feature>
<dbReference type="Gene3D" id="3.30.1370.120">
    <property type="match status" value="1"/>
</dbReference>
<dbReference type="InterPro" id="IPR005644">
    <property type="entry name" value="NolW-like"/>
</dbReference>
<dbReference type="Gene3D" id="3.30.1370.130">
    <property type="match status" value="1"/>
</dbReference>
<evidence type="ECO:0000256" key="2">
    <source>
        <dbReference type="ARBA" id="ARBA00022729"/>
    </source>
</evidence>
<evidence type="ECO:0000256" key="3">
    <source>
        <dbReference type="ARBA" id="ARBA00023136"/>
    </source>
</evidence>
<dbReference type="EMBL" id="SZPQ01000023">
    <property type="protein sequence ID" value="TKI05007.1"/>
    <property type="molecule type" value="Genomic_DNA"/>
</dbReference>
<comment type="similarity">
    <text evidence="4">Belongs to the bacterial secretin family.</text>
</comment>
<keyword evidence="2 6" id="KW-0732">Signal</keyword>
<proteinExistence type="inferred from homology"/>
<dbReference type="Proteomes" id="UP000305202">
    <property type="component" value="Unassembled WGS sequence"/>
</dbReference>
<evidence type="ECO:0000256" key="6">
    <source>
        <dbReference type="SAM" id="SignalP"/>
    </source>
</evidence>
<organism evidence="9 10">
    <name type="scientific">Martelella alba</name>
    <dbReference type="NCBI Taxonomy" id="2590451"/>
    <lineage>
        <taxon>Bacteria</taxon>
        <taxon>Pseudomonadati</taxon>
        <taxon>Pseudomonadota</taxon>
        <taxon>Alphaproteobacteria</taxon>
        <taxon>Hyphomicrobiales</taxon>
        <taxon>Aurantimonadaceae</taxon>
        <taxon>Martelella</taxon>
    </lineage>
</organism>
<dbReference type="Pfam" id="PF03958">
    <property type="entry name" value="Secretin_N"/>
    <property type="match status" value="1"/>
</dbReference>